<gene>
    <name evidence="3" type="ORF">PQ457_07550</name>
</gene>
<accession>A0ABY7U374</accession>
<dbReference type="InterPro" id="IPR002048">
    <property type="entry name" value="EF_hand_dom"/>
</dbReference>
<dbReference type="Gene3D" id="1.10.238.10">
    <property type="entry name" value="EF-hand"/>
    <property type="match status" value="2"/>
</dbReference>
<dbReference type="PROSITE" id="PS50222">
    <property type="entry name" value="EF_HAND_2"/>
    <property type="match status" value="1"/>
</dbReference>
<keyword evidence="4" id="KW-1185">Reference proteome</keyword>
<sequence>MGRLVIGAISALVLVGAGFFWWQGRASLERAAPLPVVSGPPGDGAIELPDADPHGRGPALPNAAKKVMSKEDRRFNRYDRNRDGSINRNEMLSTRVKAFQKLDVNHDNLLSFEEWAVKTSNRFKEIDRNGDGILSRAELNAYYAAQDAKKAERDKAKADCACGKAGPKTRPAPDDDDPD</sequence>
<evidence type="ECO:0000256" key="1">
    <source>
        <dbReference type="SAM" id="MobiDB-lite"/>
    </source>
</evidence>
<feature type="compositionally biased region" description="Low complexity" evidence="1">
    <location>
        <begin position="159"/>
        <end position="168"/>
    </location>
</feature>
<dbReference type="RefSeq" id="WP_273619109.1">
    <property type="nucleotide sequence ID" value="NZ_CP103868.1"/>
</dbReference>
<dbReference type="InterPro" id="IPR018247">
    <property type="entry name" value="EF_Hand_1_Ca_BS"/>
</dbReference>
<evidence type="ECO:0000313" key="3">
    <source>
        <dbReference type="EMBL" id="WCT78809.1"/>
    </source>
</evidence>
<organism evidence="3 4">
    <name type="scientific">Novosphingobium humi</name>
    <dbReference type="NCBI Taxonomy" id="2282397"/>
    <lineage>
        <taxon>Bacteria</taxon>
        <taxon>Pseudomonadati</taxon>
        <taxon>Pseudomonadota</taxon>
        <taxon>Alphaproteobacteria</taxon>
        <taxon>Sphingomonadales</taxon>
        <taxon>Sphingomonadaceae</taxon>
        <taxon>Novosphingobium</taxon>
    </lineage>
</organism>
<dbReference type="SUPFAM" id="SSF47473">
    <property type="entry name" value="EF-hand"/>
    <property type="match status" value="1"/>
</dbReference>
<dbReference type="Proteomes" id="UP001218231">
    <property type="component" value="Chromosome"/>
</dbReference>
<dbReference type="EMBL" id="CP117417">
    <property type="protein sequence ID" value="WCT78809.1"/>
    <property type="molecule type" value="Genomic_DNA"/>
</dbReference>
<protein>
    <recommendedName>
        <fullName evidence="2">EF-hand domain-containing protein</fullName>
    </recommendedName>
</protein>
<evidence type="ECO:0000259" key="2">
    <source>
        <dbReference type="PROSITE" id="PS50222"/>
    </source>
</evidence>
<proteinExistence type="predicted"/>
<evidence type="ECO:0000313" key="4">
    <source>
        <dbReference type="Proteomes" id="UP001218231"/>
    </source>
</evidence>
<name>A0ABY7U374_9SPHN</name>
<feature type="region of interest" description="Disordered" evidence="1">
    <location>
        <begin position="150"/>
        <end position="179"/>
    </location>
</feature>
<reference evidence="3 4" key="1">
    <citation type="submission" date="2023-02" db="EMBL/GenBank/DDBJ databases">
        <title>Genome sequence of Novosphingobium humi KACC 19094.</title>
        <authorList>
            <person name="Kim S."/>
            <person name="Heo J."/>
            <person name="Kwon S.-W."/>
        </authorList>
    </citation>
    <scope>NUCLEOTIDE SEQUENCE [LARGE SCALE GENOMIC DNA]</scope>
    <source>
        <strain evidence="3 4">KACC 19094</strain>
    </source>
</reference>
<dbReference type="InterPro" id="IPR011992">
    <property type="entry name" value="EF-hand-dom_pair"/>
</dbReference>
<feature type="domain" description="EF-hand" evidence="2">
    <location>
        <begin position="123"/>
        <end position="149"/>
    </location>
</feature>
<dbReference type="Pfam" id="PF13202">
    <property type="entry name" value="EF-hand_5"/>
    <property type="match status" value="3"/>
</dbReference>
<dbReference type="PROSITE" id="PS00018">
    <property type="entry name" value="EF_HAND_1"/>
    <property type="match status" value="2"/>
</dbReference>